<dbReference type="GO" id="GO:0005783">
    <property type="term" value="C:endoplasmic reticulum"/>
    <property type="evidence" value="ECO:0007669"/>
    <property type="project" value="UniProtKB-SubCell"/>
</dbReference>
<organism evidence="7 8">
    <name type="scientific">Podospora appendiculata</name>
    <dbReference type="NCBI Taxonomy" id="314037"/>
    <lineage>
        <taxon>Eukaryota</taxon>
        <taxon>Fungi</taxon>
        <taxon>Dikarya</taxon>
        <taxon>Ascomycota</taxon>
        <taxon>Pezizomycotina</taxon>
        <taxon>Sordariomycetes</taxon>
        <taxon>Sordariomycetidae</taxon>
        <taxon>Sordariales</taxon>
        <taxon>Podosporaceae</taxon>
        <taxon>Podospora</taxon>
    </lineage>
</organism>
<dbReference type="GO" id="GO:0005739">
    <property type="term" value="C:mitochondrion"/>
    <property type="evidence" value="ECO:0007669"/>
    <property type="project" value="UniProtKB-SubCell"/>
</dbReference>
<keyword evidence="4" id="KW-0256">Endoplasmic reticulum</keyword>
<protein>
    <recommendedName>
        <fullName evidence="9">DUF676 domain-containing protein</fullName>
    </recommendedName>
</protein>
<evidence type="ECO:0000256" key="3">
    <source>
        <dbReference type="ARBA" id="ARBA00004370"/>
    </source>
</evidence>
<name>A0AAE0WZW5_9PEZI</name>
<evidence type="ECO:0008006" key="9">
    <source>
        <dbReference type="Google" id="ProtNLM"/>
    </source>
</evidence>
<keyword evidence="8" id="KW-1185">Reference proteome</keyword>
<reference evidence="7" key="1">
    <citation type="journal article" date="2023" name="Mol. Phylogenet. Evol.">
        <title>Genome-scale phylogeny and comparative genomics of the fungal order Sordariales.</title>
        <authorList>
            <person name="Hensen N."/>
            <person name="Bonometti L."/>
            <person name="Westerberg I."/>
            <person name="Brannstrom I.O."/>
            <person name="Guillou S."/>
            <person name="Cros-Aarteil S."/>
            <person name="Calhoun S."/>
            <person name="Haridas S."/>
            <person name="Kuo A."/>
            <person name="Mondo S."/>
            <person name="Pangilinan J."/>
            <person name="Riley R."/>
            <person name="LaButti K."/>
            <person name="Andreopoulos B."/>
            <person name="Lipzen A."/>
            <person name="Chen C."/>
            <person name="Yan M."/>
            <person name="Daum C."/>
            <person name="Ng V."/>
            <person name="Clum A."/>
            <person name="Steindorff A."/>
            <person name="Ohm R.A."/>
            <person name="Martin F."/>
            <person name="Silar P."/>
            <person name="Natvig D.O."/>
            <person name="Lalanne C."/>
            <person name="Gautier V."/>
            <person name="Ament-Velasquez S.L."/>
            <person name="Kruys A."/>
            <person name="Hutchinson M.I."/>
            <person name="Powell A.J."/>
            <person name="Barry K."/>
            <person name="Miller A.N."/>
            <person name="Grigoriev I.V."/>
            <person name="Debuchy R."/>
            <person name="Gladieux P."/>
            <person name="Hiltunen Thoren M."/>
            <person name="Johannesson H."/>
        </authorList>
    </citation>
    <scope>NUCLEOTIDE SEQUENCE</scope>
    <source>
        <strain evidence="7">CBS 314.62</strain>
    </source>
</reference>
<dbReference type="PANTHER" id="PTHR48182">
    <property type="entry name" value="PROTEIN SERAC1"/>
    <property type="match status" value="1"/>
</dbReference>
<evidence type="ECO:0000256" key="6">
    <source>
        <dbReference type="ARBA" id="ARBA00023136"/>
    </source>
</evidence>
<sequence>MARERQYCGARRPIIWLGHSLDGLVIKEAITHASTNAKRYPDLGDIYTATIDVLFMGTPHRGSGTESLGQMVAKVAKVVGRHPNGQLLASLATDSHILEQPQRDQFVAVSNDL</sequence>
<comment type="subcellular location">
    <subcellularLocation>
        <location evidence="2">Endoplasmic reticulum</location>
    </subcellularLocation>
    <subcellularLocation>
        <location evidence="3">Membrane</location>
    </subcellularLocation>
    <subcellularLocation>
        <location evidence="1">Mitochondrion</location>
    </subcellularLocation>
</comment>
<evidence type="ECO:0000256" key="4">
    <source>
        <dbReference type="ARBA" id="ARBA00022824"/>
    </source>
</evidence>
<dbReference type="Gene3D" id="3.40.50.1820">
    <property type="entry name" value="alpha/beta hydrolase"/>
    <property type="match status" value="1"/>
</dbReference>
<evidence type="ECO:0000313" key="7">
    <source>
        <dbReference type="EMBL" id="KAK3681661.1"/>
    </source>
</evidence>
<reference evidence="7" key="2">
    <citation type="submission" date="2023-06" db="EMBL/GenBank/DDBJ databases">
        <authorList>
            <consortium name="Lawrence Berkeley National Laboratory"/>
            <person name="Haridas S."/>
            <person name="Hensen N."/>
            <person name="Bonometti L."/>
            <person name="Westerberg I."/>
            <person name="Brannstrom I.O."/>
            <person name="Guillou S."/>
            <person name="Cros-Aarteil S."/>
            <person name="Calhoun S."/>
            <person name="Kuo A."/>
            <person name="Mondo S."/>
            <person name="Pangilinan J."/>
            <person name="Riley R."/>
            <person name="Labutti K."/>
            <person name="Andreopoulos B."/>
            <person name="Lipzen A."/>
            <person name="Chen C."/>
            <person name="Yanf M."/>
            <person name="Daum C."/>
            <person name="Ng V."/>
            <person name="Clum A."/>
            <person name="Steindorff A."/>
            <person name="Ohm R."/>
            <person name="Martin F."/>
            <person name="Silar P."/>
            <person name="Natvig D."/>
            <person name="Lalanne C."/>
            <person name="Gautier V."/>
            <person name="Ament-Velasquez S.L."/>
            <person name="Kruys A."/>
            <person name="Hutchinson M.I."/>
            <person name="Powell A.J."/>
            <person name="Barry K."/>
            <person name="Miller A.N."/>
            <person name="Grigoriev I.V."/>
            <person name="Debuchy R."/>
            <person name="Gladieux P."/>
            <person name="Thoren M.H."/>
            <person name="Johannesson H."/>
        </authorList>
    </citation>
    <scope>NUCLEOTIDE SEQUENCE</scope>
    <source>
        <strain evidence="7">CBS 314.62</strain>
    </source>
</reference>
<evidence type="ECO:0000256" key="2">
    <source>
        <dbReference type="ARBA" id="ARBA00004240"/>
    </source>
</evidence>
<dbReference type="InterPro" id="IPR029058">
    <property type="entry name" value="AB_hydrolase_fold"/>
</dbReference>
<accession>A0AAE0WZW5</accession>
<keyword evidence="6" id="KW-0472">Membrane</keyword>
<dbReference type="EMBL" id="JAULSO010000006">
    <property type="protein sequence ID" value="KAK3681661.1"/>
    <property type="molecule type" value="Genomic_DNA"/>
</dbReference>
<gene>
    <name evidence="7" type="ORF">B0T22DRAFT_445276</name>
</gene>
<evidence type="ECO:0000256" key="5">
    <source>
        <dbReference type="ARBA" id="ARBA00023128"/>
    </source>
</evidence>
<dbReference type="AlphaFoldDB" id="A0AAE0WZW5"/>
<dbReference type="Proteomes" id="UP001270362">
    <property type="component" value="Unassembled WGS sequence"/>
</dbReference>
<dbReference type="InterPro" id="IPR052374">
    <property type="entry name" value="SERAC1"/>
</dbReference>
<dbReference type="GO" id="GO:0016020">
    <property type="term" value="C:membrane"/>
    <property type="evidence" value="ECO:0007669"/>
    <property type="project" value="UniProtKB-SubCell"/>
</dbReference>
<comment type="caution">
    <text evidence="7">The sequence shown here is derived from an EMBL/GenBank/DDBJ whole genome shotgun (WGS) entry which is preliminary data.</text>
</comment>
<dbReference type="PANTHER" id="PTHR48182:SF2">
    <property type="entry name" value="PROTEIN SERAC1"/>
    <property type="match status" value="1"/>
</dbReference>
<keyword evidence="5" id="KW-0496">Mitochondrion</keyword>
<proteinExistence type="predicted"/>
<evidence type="ECO:0000256" key="1">
    <source>
        <dbReference type="ARBA" id="ARBA00004173"/>
    </source>
</evidence>
<evidence type="ECO:0000313" key="8">
    <source>
        <dbReference type="Proteomes" id="UP001270362"/>
    </source>
</evidence>